<evidence type="ECO:0000256" key="1">
    <source>
        <dbReference type="SAM" id="Phobius"/>
    </source>
</evidence>
<gene>
    <name evidence="2" type="ORF">QBC40DRAFT_301035</name>
</gene>
<evidence type="ECO:0000313" key="2">
    <source>
        <dbReference type="EMBL" id="KAK4195596.1"/>
    </source>
</evidence>
<keyword evidence="1" id="KW-0812">Transmembrane</keyword>
<comment type="caution">
    <text evidence="2">The sequence shown here is derived from an EMBL/GenBank/DDBJ whole genome shotgun (WGS) entry which is preliminary data.</text>
</comment>
<organism evidence="2 3">
    <name type="scientific">Triangularia verruculosa</name>
    <dbReference type="NCBI Taxonomy" id="2587418"/>
    <lineage>
        <taxon>Eukaryota</taxon>
        <taxon>Fungi</taxon>
        <taxon>Dikarya</taxon>
        <taxon>Ascomycota</taxon>
        <taxon>Pezizomycotina</taxon>
        <taxon>Sordariomycetes</taxon>
        <taxon>Sordariomycetidae</taxon>
        <taxon>Sordariales</taxon>
        <taxon>Podosporaceae</taxon>
        <taxon>Triangularia</taxon>
    </lineage>
</organism>
<evidence type="ECO:0000313" key="3">
    <source>
        <dbReference type="Proteomes" id="UP001303160"/>
    </source>
</evidence>
<reference evidence="2" key="1">
    <citation type="journal article" date="2023" name="Mol. Phylogenet. Evol.">
        <title>Genome-scale phylogeny and comparative genomics of the fungal order Sordariales.</title>
        <authorList>
            <person name="Hensen N."/>
            <person name="Bonometti L."/>
            <person name="Westerberg I."/>
            <person name="Brannstrom I.O."/>
            <person name="Guillou S."/>
            <person name="Cros-Aarteil S."/>
            <person name="Calhoun S."/>
            <person name="Haridas S."/>
            <person name="Kuo A."/>
            <person name="Mondo S."/>
            <person name="Pangilinan J."/>
            <person name="Riley R."/>
            <person name="LaButti K."/>
            <person name="Andreopoulos B."/>
            <person name="Lipzen A."/>
            <person name="Chen C."/>
            <person name="Yan M."/>
            <person name="Daum C."/>
            <person name="Ng V."/>
            <person name="Clum A."/>
            <person name="Steindorff A."/>
            <person name="Ohm R.A."/>
            <person name="Martin F."/>
            <person name="Silar P."/>
            <person name="Natvig D.O."/>
            <person name="Lalanne C."/>
            <person name="Gautier V."/>
            <person name="Ament-Velasquez S.L."/>
            <person name="Kruys A."/>
            <person name="Hutchinson M.I."/>
            <person name="Powell A.J."/>
            <person name="Barry K."/>
            <person name="Miller A.N."/>
            <person name="Grigoriev I.V."/>
            <person name="Debuchy R."/>
            <person name="Gladieux P."/>
            <person name="Hiltunen Thoren M."/>
            <person name="Johannesson H."/>
        </authorList>
    </citation>
    <scope>NUCLEOTIDE SEQUENCE</scope>
    <source>
        <strain evidence="2">CBS 315.58</strain>
    </source>
</reference>
<name>A0AAN6X8F7_9PEZI</name>
<keyword evidence="1" id="KW-1133">Transmembrane helix</keyword>
<keyword evidence="1" id="KW-0472">Membrane</keyword>
<dbReference type="Proteomes" id="UP001303160">
    <property type="component" value="Unassembled WGS sequence"/>
</dbReference>
<proteinExistence type="predicted"/>
<feature type="transmembrane region" description="Helical" evidence="1">
    <location>
        <begin position="26"/>
        <end position="49"/>
    </location>
</feature>
<sequence>MFENMAGSLDVDSILGEKFPRGIAGIAAYSCGMLLASFALLMLALVALGGSSWSRGGNRCGCRQRKTALSEDDGDHPECWPRQMIVFKNSDGRSLGLAAPPRSPASVLFGPTSVVTGP</sequence>
<protein>
    <submittedName>
        <fullName evidence="2">Uncharacterized protein</fullName>
    </submittedName>
</protein>
<accession>A0AAN6X8F7</accession>
<keyword evidence="3" id="KW-1185">Reference proteome</keyword>
<reference evidence="2" key="2">
    <citation type="submission" date="2023-05" db="EMBL/GenBank/DDBJ databases">
        <authorList>
            <consortium name="Lawrence Berkeley National Laboratory"/>
            <person name="Steindorff A."/>
            <person name="Hensen N."/>
            <person name="Bonometti L."/>
            <person name="Westerberg I."/>
            <person name="Brannstrom I.O."/>
            <person name="Guillou S."/>
            <person name="Cros-Aarteil S."/>
            <person name="Calhoun S."/>
            <person name="Haridas S."/>
            <person name="Kuo A."/>
            <person name="Mondo S."/>
            <person name="Pangilinan J."/>
            <person name="Riley R."/>
            <person name="Labutti K."/>
            <person name="Andreopoulos B."/>
            <person name="Lipzen A."/>
            <person name="Chen C."/>
            <person name="Yanf M."/>
            <person name="Daum C."/>
            <person name="Ng V."/>
            <person name="Clum A."/>
            <person name="Ohm R."/>
            <person name="Martin F."/>
            <person name="Silar P."/>
            <person name="Natvig D."/>
            <person name="Lalanne C."/>
            <person name="Gautier V."/>
            <person name="Ament-Velasquez S.L."/>
            <person name="Kruys A."/>
            <person name="Hutchinson M.I."/>
            <person name="Powell A.J."/>
            <person name="Barry K."/>
            <person name="Miller A.N."/>
            <person name="Grigoriev I.V."/>
            <person name="Debuchy R."/>
            <person name="Gladieux P."/>
            <person name="Thoren M.H."/>
            <person name="Johannesson H."/>
        </authorList>
    </citation>
    <scope>NUCLEOTIDE SEQUENCE</scope>
    <source>
        <strain evidence="2">CBS 315.58</strain>
    </source>
</reference>
<dbReference type="AlphaFoldDB" id="A0AAN6X8F7"/>
<dbReference type="EMBL" id="MU864008">
    <property type="protein sequence ID" value="KAK4195596.1"/>
    <property type="molecule type" value="Genomic_DNA"/>
</dbReference>